<dbReference type="PROSITE" id="PS51257">
    <property type="entry name" value="PROKAR_LIPOPROTEIN"/>
    <property type="match status" value="1"/>
</dbReference>
<organism evidence="1 2">
    <name type="scientific">Rhodococcus triatomae</name>
    <dbReference type="NCBI Taxonomy" id="300028"/>
    <lineage>
        <taxon>Bacteria</taxon>
        <taxon>Bacillati</taxon>
        <taxon>Actinomycetota</taxon>
        <taxon>Actinomycetes</taxon>
        <taxon>Mycobacteriales</taxon>
        <taxon>Nocardiaceae</taxon>
        <taxon>Rhodococcus</taxon>
    </lineage>
</organism>
<name>A0A1G8AKC3_9NOCA</name>
<evidence type="ECO:0000313" key="1">
    <source>
        <dbReference type="EMBL" id="SDH21293.1"/>
    </source>
</evidence>
<dbReference type="Proteomes" id="UP000183263">
    <property type="component" value="Unassembled WGS sequence"/>
</dbReference>
<gene>
    <name evidence="1" type="ORF">SAMN05444695_101453</name>
</gene>
<sequence length="39" mass="4235">MRGSEVRDPCMRQESVSATPSTTHTMVACRVHGCVAEVD</sequence>
<protein>
    <submittedName>
        <fullName evidence="1">Uncharacterized protein</fullName>
    </submittedName>
</protein>
<reference evidence="1 2" key="1">
    <citation type="submission" date="2016-10" db="EMBL/GenBank/DDBJ databases">
        <authorList>
            <person name="de Groot N.N."/>
        </authorList>
    </citation>
    <scope>NUCLEOTIDE SEQUENCE [LARGE SCALE GENOMIC DNA]</scope>
    <source>
        <strain evidence="1 2">DSM 44892</strain>
    </source>
</reference>
<dbReference type="EMBL" id="FNDN01000001">
    <property type="protein sequence ID" value="SDH21293.1"/>
    <property type="molecule type" value="Genomic_DNA"/>
</dbReference>
<dbReference type="AlphaFoldDB" id="A0A1G8AKC3"/>
<proteinExistence type="predicted"/>
<keyword evidence="2" id="KW-1185">Reference proteome</keyword>
<evidence type="ECO:0000313" key="2">
    <source>
        <dbReference type="Proteomes" id="UP000183263"/>
    </source>
</evidence>
<accession>A0A1G8AKC3</accession>